<evidence type="ECO:0000313" key="2">
    <source>
        <dbReference type="EMBL" id="MFD1601024.1"/>
    </source>
</evidence>
<evidence type="ECO:0000256" key="1">
    <source>
        <dbReference type="SAM" id="MobiDB-lite"/>
    </source>
</evidence>
<protein>
    <recommendedName>
        <fullName evidence="4">Tat (Twin-arginine translocation) pathway signal sequence</fullName>
    </recommendedName>
</protein>
<feature type="region of interest" description="Disordered" evidence="1">
    <location>
        <begin position="24"/>
        <end position="44"/>
    </location>
</feature>
<dbReference type="PROSITE" id="PS51257">
    <property type="entry name" value="PROKAR_LIPOPROTEIN"/>
    <property type="match status" value="1"/>
</dbReference>
<comment type="caution">
    <text evidence="2">The sequence shown here is derived from an EMBL/GenBank/DDBJ whole genome shotgun (WGS) entry which is preliminary data.</text>
</comment>
<dbReference type="EMBL" id="JBHUDK010000029">
    <property type="protein sequence ID" value="MFD1601024.1"/>
    <property type="molecule type" value="Genomic_DNA"/>
</dbReference>
<dbReference type="Proteomes" id="UP001597085">
    <property type="component" value="Unassembled WGS sequence"/>
</dbReference>
<proteinExistence type="predicted"/>
<reference evidence="2 3" key="1">
    <citation type="journal article" date="2019" name="Int. J. Syst. Evol. Microbiol.">
        <title>The Global Catalogue of Microorganisms (GCM) 10K type strain sequencing project: providing services to taxonomists for standard genome sequencing and annotation.</title>
        <authorList>
            <consortium name="The Broad Institute Genomics Platform"/>
            <consortium name="The Broad Institute Genome Sequencing Center for Infectious Disease"/>
            <person name="Wu L."/>
            <person name="Ma J."/>
        </authorList>
    </citation>
    <scope>NUCLEOTIDE SEQUENCE [LARGE SCALE GENOMIC DNA]</scope>
    <source>
        <strain evidence="2 3">CGMCC 1.12121</strain>
    </source>
</reference>
<dbReference type="AlphaFoldDB" id="A0ABD6CUC1"/>
<keyword evidence="3" id="KW-1185">Reference proteome</keyword>
<evidence type="ECO:0008006" key="4">
    <source>
        <dbReference type="Google" id="ProtNLM"/>
    </source>
</evidence>
<gene>
    <name evidence="2" type="ORF">ACFSBX_18990</name>
</gene>
<dbReference type="RefSeq" id="WP_256423019.1">
    <property type="nucleotide sequence ID" value="NZ_JANHDI010000018.1"/>
</dbReference>
<evidence type="ECO:0000313" key="3">
    <source>
        <dbReference type="Proteomes" id="UP001597085"/>
    </source>
</evidence>
<organism evidence="2 3">
    <name type="scientific">Halobellus rarus</name>
    <dbReference type="NCBI Taxonomy" id="1126237"/>
    <lineage>
        <taxon>Archaea</taxon>
        <taxon>Methanobacteriati</taxon>
        <taxon>Methanobacteriota</taxon>
        <taxon>Stenosarchaea group</taxon>
        <taxon>Halobacteria</taxon>
        <taxon>Halobacteriales</taxon>
        <taxon>Haloferacaceae</taxon>
        <taxon>Halobellus</taxon>
    </lineage>
</organism>
<accession>A0ABD6CUC1</accession>
<name>A0ABD6CUC1_9EURY</name>
<sequence length="209" mass="23248">MNRRKVLQAFGAGGVASLAGCGEGESSDINGGDGGETAQQTGDGEVTIDGLSEDQIQETYLDESLAEYGVVSWARKEQIRVYDSEANELTFVEPENGWFLEVTVYVYNAGGENLESPEKDSLSLYNNQTEYEQIPELPSEKFSFEDIREQFGVTIDPSYEFIPNQVEPDDFAALVQLFDVESEPVNWAINVTDALSTEPDQDQYVYYSE</sequence>